<organism evidence="2 3">
    <name type="scientific">Flavobacterium subsaxonicum WB 4.1-42 = DSM 21790</name>
    <dbReference type="NCBI Taxonomy" id="1121898"/>
    <lineage>
        <taxon>Bacteria</taxon>
        <taxon>Pseudomonadati</taxon>
        <taxon>Bacteroidota</taxon>
        <taxon>Flavobacteriia</taxon>
        <taxon>Flavobacteriales</taxon>
        <taxon>Flavobacteriaceae</taxon>
        <taxon>Flavobacterium</taxon>
    </lineage>
</organism>
<dbReference type="SUPFAM" id="SSF53448">
    <property type="entry name" value="Nucleotide-diphospho-sugar transferases"/>
    <property type="match status" value="1"/>
</dbReference>
<dbReference type="AlphaFoldDB" id="A0A0A2MXN6"/>
<name>A0A0A2MXN6_9FLAO</name>
<dbReference type="RefSeq" id="WP_026992979.1">
    <property type="nucleotide sequence ID" value="NZ_JRLY01000007.1"/>
</dbReference>
<evidence type="ECO:0000313" key="3">
    <source>
        <dbReference type="Proteomes" id="UP000030111"/>
    </source>
</evidence>
<keyword evidence="3" id="KW-1185">Reference proteome</keyword>
<gene>
    <name evidence="2" type="ORF">Q766_10230</name>
</gene>
<dbReference type="PANTHER" id="PTHR43179:SF7">
    <property type="entry name" value="RHAMNOSYLTRANSFERASE WBBL"/>
    <property type="match status" value="1"/>
</dbReference>
<protein>
    <submittedName>
        <fullName evidence="2">Glycosyl transferase family 2</fullName>
    </submittedName>
</protein>
<dbReference type="eggNOG" id="COG1216">
    <property type="taxonomic scope" value="Bacteria"/>
</dbReference>
<dbReference type="GO" id="GO:0016740">
    <property type="term" value="F:transferase activity"/>
    <property type="evidence" value="ECO:0007669"/>
    <property type="project" value="UniProtKB-KW"/>
</dbReference>
<proteinExistence type="predicted"/>
<dbReference type="Gene3D" id="3.90.550.10">
    <property type="entry name" value="Spore Coat Polysaccharide Biosynthesis Protein SpsA, Chain A"/>
    <property type="match status" value="1"/>
</dbReference>
<dbReference type="Proteomes" id="UP000030111">
    <property type="component" value="Unassembled WGS sequence"/>
</dbReference>
<dbReference type="PANTHER" id="PTHR43179">
    <property type="entry name" value="RHAMNOSYLTRANSFERASE WBBL"/>
    <property type="match status" value="1"/>
</dbReference>
<accession>A0A0A2MXN6</accession>
<dbReference type="Pfam" id="PF00535">
    <property type="entry name" value="Glycos_transf_2"/>
    <property type="match status" value="1"/>
</dbReference>
<keyword evidence="2" id="KW-0808">Transferase</keyword>
<reference evidence="2 3" key="1">
    <citation type="submission" date="2013-09" db="EMBL/GenBank/DDBJ databases">
        <authorList>
            <person name="Zeng Z."/>
            <person name="Chen C."/>
        </authorList>
    </citation>
    <scope>NUCLEOTIDE SEQUENCE [LARGE SCALE GENOMIC DNA]</scope>
    <source>
        <strain evidence="2 3">WB 4.1-42</strain>
    </source>
</reference>
<dbReference type="STRING" id="1121898.GCA_000422725_02644"/>
<dbReference type="EMBL" id="JRLY01000007">
    <property type="protein sequence ID" value="KGO92990.1"/>
    <property type="molecule type" value="Genomic_DNA"/>
</dbReference>
<sequence length="307" mass="34514">MFDIAVILIHYNSGTLTQNCIQSIVSSTSATCNYQIIVIDNNSEYADYVQLKNWCDAQSLPNLQLVRSRINTGFGGGNMLGVQYANARYLAVVNNDTVLKTDCLTILKSALEQDSTMGLVGGQSFKGNDAFLTSMDHFASPAREILGRKFLETINSKRYPKRKKLYDQPVKVDFVSGSFMLIRSADFNAIGGFDTNIFLYYEETDLCKRLKAYGKNAYLIPAAQFIHYHGASTQKSIAIKKELKISLLYVLRKHYGIFGRLSVLSFMLVKYFFSSIVKPKNWSLFFLLLKGAPISSSLKTKQLLSEK</sequence>
<dbReference type="InterPro" id="IPR001173">
    <property type="entry name" value="Glyco_trans_2-like"/>
</dbReference>
<evidence type="ECO:0000313" key="2">
    <source>
        <dbReference type="EMBL" id="KGO92990.1"/>
    </source>
</evidence>
<dbReference type="OrthoDB" id="9771846at2"/>
<dbReference type="InterPro" id="IPR029044">
    <property type="entry name" value="Nucleotide-diphossugar_trans"/>
</dbReference>
<dbReference type="CDD" id="cd04186">
    <property type="entry name" value="GT_2_like_c"/>
    <property type="match status" value="1"/>
</dbReference>
<comment type="caution">
    <text evidence="2">The sequence shown here is derived from an EMBL/GenBank/DDBJ whole genome shotgun (WGS) entry which is preliminary data.</text>
</comment>
<evidence type="ECO:0000259" key="1">
    <source>
        <dbReference type="Pfam" id="PF00535"/>
    </source>
</evidence>
<feature type="domain" description="Glycosyltransferase 2-like" evidence="1">
    <location>
        <begin position="6"/>
        <end position="185"/>
    </location>
</feature>